<dbReference type="Pfam" id="PF00534">
    <property type="entry name" value="Glycos_transf_1"/>
    <property type="match status" value="1"/>
</dbReference>
<organism evidence="2 3">
    <name type="scientific">Frigoriglobus tundricola</name>
    <dbReference type="NCBI Taxonomy" id="2774151"/>
    <lineage>
        <taxon>Bacteria</taxon>
        <taxon>Pseudomonadati</taxon>
        <taxon>Planctomycetota</taxon>
        <taxon>Planctomycetia</taxon>
        <taxon>Gemmatales</taxon>
        <taxon>Gemmataceae</taxon>
        <taxon>Frigoriglobus</taxon>
    </lineage>
</organism>
<dbReference type="InterPro" id="IPR038013">
    <property type="entry name" value="ALG11"/>
</dbReference>
<dbReference type="GO" id="GO:0004377">
    <property type="term" value="F:GDP-Man:Man(3)GlcNAc(2)-PP-Dol alpha-1,2-mannosyltransferase activity"/>
    <property type="evidence" value="ECO:0007669"/>
    <property type="project" value="InterPro"/>
</dbReference>
<dbReference type="GO" id="GO:0006487">
    <property type="term" value="P:protein N-linked glycosylation"/>
    <property type="evidence" value="ECO:0007669"/>
    <property type="project" value="TreeGrafter"/>
</dbReference>
<dbReference type="PANTHER" id="PTHR45919:SF1">
    <property type="entry name" value="GDP-MAN:MAN(3)GLCNAC(2)-PP-DOL ALPHA-1,2-MANNOSYLTRANSFERASE"/>
    <property type="match status" value="1"/>
</dbReference>
<dbReference type="EMBL" id="CP053452">
    <property type="protein sequence ID" value="QJW92709.1"/>
    <property type="molecule type" value="Genomic_DNA"/>
</dbReference>
<dbReference type="KEGG" id="ftj:FTUN_0206"/>
<dbReference type="GO" id="GO:0016020">
    <property type="term" value="C:membrane"/>
    <property type="evidence" value="ECO:0007669"/>
    <property type="project" value="TreeGrafter"/>
</dbReference>
<dbReference type="Proteomes" id="UP000503447">
    <property type="component" value="Chromosome"/>
</dbReference>
<dbReference type="Gene3D" id="3.40.50.2000">
    <property type="entry name" value="Glycogen Phosphorylase B"/>
    <property type="match status" value="2"/>
</dbReference>
<accession>A0A6M5YFD5</accession>
<dbReference type="RefSeq" id="WP_171469057.1">
    <property type="nucleotide sequence ID" value="NZ_CP053452.2"/>
</dbReference>
<evidence type="ECO:0000313" key="2">
    <source>
        <dbReference type="EMBL" id="QJW92709.1"/>
    </source>
</evidence>
<gene>
    <name evidence="2" type="ORF">FTUN_0206</name>
</gene>
<reference evidence="3" key="1">
    <citation type="submission" date="2020-05" db="EMBL/GenBank/DDBJ databases">
        <title>Frigoriglobus tundricola gen. nov., sp. nov., a psychrotolerant cellulolytic planctomycete of the family Gemmataceae with two divergent copies of 16S rRNA gene.</title>
        <authorList>
            <person name="Kulichevskaya I.S."/>
            <person name="Ivanova A.A."/>
            <person name="Naumoff D.G."/>
            <person name="Beletsky A.V."/>
            <person name="Rijpstra W.I.C."/>
            <person name="Sinninghe Damste J.S."/>
            <person name="Mardanov A.V."/>
            <person name="Ravin N.V."/>
            <person name="Dedysh S.N."/>
        </authorList>
    </citation>
    <scope>NUCLEOTIDE SEQUENCE [LARGE SCALE GENOMIC DNA]</scope>
    <source>
        <strain evidence="3">PL17</strain>
    </source>
</reference>
<keyword evidence="2" id="KW-0808">Transferase</keyword>
<protein>
    <submittedName>
        <fullName evidence="2">GT4 family glycosyltransferase</fullName>
    </submittedName>
</protein>
<dbReference type="AlphaFoldDB" id="A0A6M5YFD5"/>
<keyword evidence="3" id="KW-1185">Reference proteome</keyword>
<evidence type="ECO:0000259" key="1">
    <source>
        <dbReference type="Pfam" id="PF00534"/>
    </source>
</evidence>
<proteinExistence type="predicted"/>
<evidence type="ECO:0000313" key="3">
    <source>
        <dbReference type="Proteomes" id="UP000503447"/>
    </source>
</evidence>
<feature type="domain" description="Glycosyl transferase family 1" evidence="1">
    <location>
        <begin position="202"/>
        <end position="368"/>
    </location>
</feature>
<name>A0A6M5YFD5_9BACT</name>
<dbReference type="InterPro" id="IPR001296">
    <property type="entry name" value="Glyco_trans_1"/>
</dbReference>
<sequence length="399" mass="44219">MKIGIFQEPSGDMGGSELVTAIMAQALRDRHDVELVHHRTNFSVDRLESFFGLDLGGVRARFVERPTGHAIYSGRFLTGSVRYWREWDAAVSEPYDLFVANVHGIPPHCHARHGVLHVLFPSFNRTLSWPWGRSARSLVGRVVDPVRKRVYEMGWRRRMASYQQSLAISRYSAEWTERYWGVKSEVLYPPVLLDVIDEPKGRSIMSLGRFVPEKKQAELLARFIETIAPRAPGWELVFVGGLSSDAADQAYFTGLKAAAAGHPVRFVPNATRQQVRTELGRASIYWHVMGLGVDPAADPAKMEHFGIAPVEAMAAGAVPVVLDKGGPPEVVLNDECGYACASIDLMCDKIVGLVRDEPLLRGLSDAARLRARAFSVERFKERFLAYLQPILGPAAGVAG</sequence>
<dbReference type="SUPFAM" id="SSF53756">
    <property type="entry name" value="UDP-Glycosyltransferase/glycogen phosphorylase"/>
    <property type="match status" value="1"/>
</dbReference>
<dbReference type="PANTHER" id="PTHR45919">
    <property type="entry name" value="GDP-MAN:MAN(3)GLCNAC(2)-PP-DOL ALPHA-1,2-MANNOSYLTRANSFERASE"/>
    <property type="match status" value="1"/>
</dbReference>